<organism evidence="1">
    <name type="scientific">marine sediment metagenome</name>
    <dbReference type="NCBI Taxonomy" id="412755"/>
    <lineage>
        <taxon>unclassified sequences</taxon>
        <taxon>metagenomes</taxon>
        <taxon>ecological metagenomes</taxon>
    </lineage>
</organism>
<dbReference type="AlphaFoldDB" id="A0A0F9DDR4"/>
<reference evidence="1" key="1">
    <citation type="journal article" date="2015" name="Nature">
        <title>Complex archaea that bridge the gap between prokaryotes and eukaryotes.</title>
        <authorList>
            <person name="Spang A."/>
            <person name="Saw J.H."/>
            <person name="Jorgensen S.L."/>
            <person name="Zaremba-Niedzwiedzka K."/>
            <person name="Martijn J."/>
            <person name="Lind A.E."/>
            <person name="van Eijk R."/>
            <person name="Schleper C."/>
            <person name="Guy L."/>
            <person name="Ettema T.J."/>
        </authorList>
    </citation>
    <scope>NUCLEOTIDE SEQUENCE</scope>
</reference>
<sequence length="79" mass="8452">MLKDRRVLTGIVILGVLVLITSVASGIVNIPASVQSVYYSMIFKTTGAVGNASAMEDLHTATKVTRVGPDGKSFETYKY</sequence>
<accession>A0A0F9DDR4</accession>
<protein>
    <submittedName>
        <fullName evidence="1">Uncharacterized protein</fullName>
    </submittedName>
</protein>
<gene>
    <name evidence="1" type="ORF">LCGC14_2558720</name>
</gene>
<name>A0A0F9DDR4_9ZZZZ</name>
<evidence type="ECO:0000313" key="1">
    <source>
        <dbReference type="EMBL" id="KKL10148.1"/>
    </source>
</evidence>
<dbReference type="EMBL" id="LAZR01042182">
    <property type="protein sequence ID" value="KKL10148.1"/>
    <property type="molecule type" value="Genomic_DNA"/>
</dbReference>
<comment type="caution">
    <text evidence="1">The sequence shown here is derived from an EMBL/GenBank/DDBJ whole genome shotgun (WGS) entry which is preliminary data.</text>
</comment>
<feature type="non-terminal residue" evidence="1">
    <location>
        <position position="79"/>
    </location>
</feature>
<proteinExistence type="predicted"/>